<gene>
    <name evidence="1" type="ordered locus">Acid345_3270</name>
</gene>
<evidence type="ECO:0000313" key="1">
    <source>
        <dbReference type="EMBL" id="ABF42271.1"/>
    </source>
</evidence>
<reference evidence="1 2" key="1">
    <citation type="journal article" date="2009" name="Appl. Environ. Microbiol.">
        <title>Three genomes from the phylum Acidobacteria provide insight into the lifestyles of these microorganisms in soils.</title>
        <authorList>
            <person name="Ward N.L."/>
            <person name="Challacombe J.F."/>
            <person name="Janssen P.H."/>
            <person name="Henrissat B."/>
            <person name="Coutinho P.M."/>
            <person name="Wu M."/>
            <person name="Xie G."/>
            <person name="Haft D.H."/>
            <person name="Sait M."/>
            <person name="Badger J."/>
            <person name="Barabote R.D."/>
            <person name="Bradley B."/>
            <person name="Brettin T.S."/>
            <person name="Brinkac L.M."/>
            <person name="Bruce D."/>
            <person name="Creasy T."/>
            <person name="Daugherty S.C."/>
            <person name="Davidsen T.M."/>
            <person name="DeBoy R.T."/>
            <person name="Detter J.C."/>
            <person name="Dodson R.J."/>
            <person name="Durkin A.S."/>
            <person name="Ganapathy A."/>
            <person name="Gwinn-Giglio M."/>
            <person name="Han C.S."/>
            <person name="Khouri H."/>
            <person name="Kiss H."/>
            <person name="Kothari S.P."/>
            <person name="Madupu R."/>
            <person name="Nelson K.E."/>
            <person name="Nelson W.C."/>
            <person name="Paulsen I."/>
            <person name="Penn K."/>
            <person name="Ren Q."/>
            <person name="Rosovitz M.J."/>
            <person name="Selengut J.D."/>
            <person name="Shrivastava S."/>
            <person name="Sullivan S.A."/>
            <person name="Tapia R."/>
            <person name="Thompson L.S."/>
            <person name="Watkins K.L."/>
            <person name="Yang Q."/>
            <person name="Yu C."/>
            <person name="Zafar N."/>
            <person name="Zhou L."/>
            <person name="Kuske C.R."/>
        </authorList>
    </citation>
    <scope>NUCLEOTIDE SEQUENCE [LARGE SCALE GENOMIC DNA]</scope>
    <source>
        <strain evidence="1 2">Ellin345</strain>
    </source>
</reference>
<dbReference type="Proteomes" id="UP000002432">
    <property type="component" value="Chromosome"/>
</dbReference>
<protein>
    <submittedName>
        <fullName evidence="1">Uncharacterized protein</fullName>
    </submittedName>
</protein>
<dbReference type="STRING" id="204669.Acid345_3270"/>
<dbReference type="AlphaFoldDB" id="Q1ILH9"/>
<proteinExistence type="predicted"/>
<name>Q1ILH9_KORVE</name>
<sequence>MPMMMSNELITGEDGTAIMGIRRRLHDLSNVLTGLLITAGLLKNFVPLTGNGGRYADDLEASAERAAVLVNEVREDVHRLQALLQERSESTIVCDVRPSLGQESGEN</sequence>
<dbReference type="HOGENOM" id="CLU_2206572_0_0_0"/>
<dbReference type="KEGG" id="aba:Acid345_3270"/>
<evidence type="ECO:0000313" key="2">
    <source>
        <dbReference type="Proteomes" id="UP000002432"/>
    </source>
</evidence>
<keyword evidence="2" id="KW-1185">Reference proteome</keyword>
<organism evidence="1 2">
    <name type="scientific">Koribacter versatilis (strain Ellin345)</name>
    <dbReference type="NCBI Taxonomy" id="204669"/>
    <lineage>
        <taxon>Bacteria</taxon>
        <taxon>Pseudomonadati</taxon>
        <taxon>Acidobacteriota</taxon>
        <taxon>Terriglobia</taxon>
        <taxon>Terriglobales</taxon>
        <taxon>Candidatus Korobacteraceae</taxon>
        <taxon>Candidatus Korobacter</taxon>
    </lineage>
</organism>
<dbReference type="EMBL" id="CP000360">
    <property type="protein sequence ID" value="ABF42271.1"/>
    <property type="molecule type" value="Genomic_DNA"/>
</dbReference>
<dbReference type="EnsemblBacteria" id="ABF42271">
    <property type="protein sequence ID" value="ABF42271"/>
    <property type="gene ID" value="Acid345_3270"/>
</dbReference>
<accession>Q1ILH9</accession>